<evidence type="ECO:0000256" key="1">
    <source>
        <dbReference type="ARBA" id="ARBA00023015"/>
    </source>
</evidence>
<dbReference type="InterPro" id="IPR009057">
    <property type="entry name" value="Homeodomain-like_sf"/>
</dbReference>
<accession>B0SVP6</accession>
<proteinExistence type="predicted"/>
<sequence length="209" mass="22318">MSARRADEAISRPDLAGAKSPTRRLSVGKAPGARLAQSTQTAIAALLDQAVLLFASDPLAARTCIARARALVEPARLDGSEGAKGPGACVLPTWRARQITEFVDANLGRIIYSAELAGVAKMSTGQLLRAFKATFGVSPSEYVMRRRLGLAQRLMLETNDALAQIAQVCGLCDQAHLSRAFSKVHGQAPAAWRRDQRRLGSDADLSQIP</sequence>
<keyword evidence="1" id="KW-0805">Transcription regulation</keyword>
<feature type="domain" description="HTH araC/xylS-type" evidence="5">
    <location>
        <begin position="97"/>
        <end position="195"/>
    </location>
</feature>
<reference evidence="6" key="1">
    <citation type="submission" date="2008-01" db="EMBL/GenBank/DDBJ databases">
        <title>Complete sequence of chromosome of Caulobacter sp. K31.</title>
        <authorList>
            <consortium name="US DOE Joint Genome Institute"/>
            <person name="Copeland A."/>
            <person name="Lucas S."/>
            <person name="Lapidus A."/>
            <person name="Barry K."/>
            <person name="Glavina del Rio T."/>
            <person name="Dalin E."/>
            <person name="Tice H."/>
            <person name="Pitluck S."/>
            <person name="Bruce D."/>
            <person name="Goodwin L."/>
            <person name="Thompson L.S."/>
            <person name="Brettin T."/>
            <person name="Detter J.C."/>
            <person name="Han C."/>
            <person name="Schmutz J."/>
            <person name="Larimer F."/>
            <person name="Land M."/>
            <person name="Hauser L."/>
            <person name="Kyrpides N."/>
            <person name="Kim E."/>
            <person name="Stephens C."/>
            <person name="Richardson P."/>
        </authorList>
    </citation>
    <scope>NUCLEOTIDE SEQUENCE [LARGE SCALE GENOMIC DNA]</scope>
    <source>
        <strain evidence="6">K31</strain>
    </source>
</reference>
<dbReference type="InterPro" id="IPR018062">
    <property type="entry name" value="HTH_AraC-typ_CS"/>
</dbReference>
<dbReference type="HOGENOM" id="CLU_000445_81_5_5"/>
<dbReference type="GO" id="GO:0003700">
    <property type="term" value="F:DNA-binding transcription factor activity"/>
    <property type="evidence" value="ECO:0007669"/>
    <property type="project" value="InterPro"/>
</dbReference>
<dbReference type="EMBL" id="CP000927">
    <property type="protein sequence ID" value="ABZ71514.1"/>
    <property type="molecule type" value="Genomic_DNA"/>
</dbReference>
<dbReference type="PROSITE" id="PS00041">
    <property type="entry name" value="HTH_ARAC_FAMILY_1"/>
    <property type="match status" value="1"/>
</dbReference>
<dbReference type="KEGG" id="cak:Caul_2387"/>
<feature type="compositionally biased region" description="Basic and acidic residues" evidence="4">
    <location>
        <begin position="1"/>
        <end position="11"/>
    </location>
</feature>
<evidence type="ECO:0000259" key="5">
    <source>
        <dbReference type="PROSITE" id="PS01124"/>
    </source>
</evidence>
<dbReference type="AlphaFoldDB" id="B0SVP6"/>
<dbReference type="Gene3D" id="1.10.10.60">
    <property type="entry name" value="Homeodomain-like"/>
    <property type="match status" value="1"/>
</dbReference>
<keyword evidence="3" id="KW-0804">Transcription</keyword>
<organism evidence="6">
    <name type="scientific">Caulobacter sp. (strain K31)</name>
    <dbReference type="NCBI Taxonomy" id="366602"/>
    <lineage>
        <taxon>Bacteria</taxon>
        <taxon>Pseudomonadati</taxon>
        <taxon>Pseudomonadota</taxon>
        <taxon>Alphaproteobacteria</taxon>
        <taxon>Caulobacterales</taxon>
        <taxon>Caulobacteraceae</taxon>
        <taxon>Caulobacter</taxon>
    </lineage>
</organism>
<gene>
    <name evidence="6" type="ordered locus">Caul_2387</name>
</gene>
<dbReference type="GO" id="GO:0043565">
    <property type="term" value="F:sequence-specific DNA binding"/>
    <property type="evidence" value="ECO:0007669"/>
    <property type="project" value="InterPro"/>
</dbReference>
<feature type="region of interest" description="Disordered" evidence="4">
    <location>
        <begin position="1"/>
        <end position="29"/>
    </location>
</feature>
<evidence type="ECO:0000256" key="3">
    <source>
        <dbReference type="ARBA" id="ARBA00023163"/>
    </source>
</evidence>
<name>B0SVP6_CAUSK</name>
<evidence type="ECO:0000256" key="2">
    <source>
        <dbReference type="ARBA" id="ARBA00023125"/>
    </source>
</evidence>
<dbReference type="PANTHER" id="PTHR46796:SF14">
    <property type="entry name" value="TRANSCRIPTIONAL REGULATORY PROTEIN"/>
    <property type="match status" value="1"/>
</dbReference>
<dbReference type="SMART" id="SM00342">
    <property type="entry name" value="HTH_ARAC"/>
    <property type="match status" value="1"/>
</dbReference>
<dbReference type="eggNOG" id="COG4977">
    <property type="taxonomic scope" value="Bacteria"/>
</dbReference>
<evidence type="ECO:0000256" key="4">
    <source>
        <dbReference type="SAM" id="MobiDB-lite"/>
    </source>
</evidence>
<dbReference type="OrthoDB" id="7210843at2"/>
<dbReference type="Pfam" id="PF12833">
    <property type="entry name" value="HTH_18"/>
    <property type="match status" value="1"/>
</dbReference>
<dbReference type="InterPro" id="IPR050204">
    <property type="entry name" value="AraC_XylS_family_regulators"/>
</dbReference>
<evidence type="ECO:0000313" key="6">
    <source>
        <dbReference type="EMBL" id="ABZ71514.1"/>
    </source>
</evidence>
<dbReference type="PROSITE" id="PS01124">
    <property type="entry name" value="HTH_ARAC_FAMILY_2"/>
    <property type="match status" value="1"/>
</dbReference>
<keyword evidence="2" id="KW-0238">DNA-binding</keyword>
<dbReference type="InterPro" id="IPR018060">
    <property type="entry name" value="HTH_AraC"/>
</dbReference>
<dbReference type="SUPFAM" id="SSF46689">
    <property type="entry name" value="Homeodomain-like"/>
    <property type="match status" value="2"/>
</dbReference>
<dbReference type="STRING" id="366602.Caul_2387"/>
<dbReference type="PANTHER" id="PTHR46796">
    <property type="entry name" value="HTH-TYPE TRANSCRIPTIONAL ACTIVATOR RHAS-RELATED"/>
    <property type="match status" value="1"/>
</dbReference>
<protein>
    <submittedName>
        <fullName evidence="6">Transcriptional regulator, AraC family</fullName>
    </submittedName>
</protein>